<evidence type="ECO:0000313" key="1">
    <source>
        <dbReference type="EMBL" id="SBQ51412.1"/>
    </source>
</evidence>
<proteinExistence type="predicted"/>
<dbReference type="AlphaFoldDB" id="A0A1A8EX25"/>
<feature type="non-terminal residue" evidence="1">
    <location>
        <position position="1"/>
    </location>
</feature>
<reference evidence="1" key="2">
    <citation type="submission" date="2016-06" db="EMBL/GenBank/DDBJ databases">
        <title>The genome of a short-lived fish provides insights into sex chromosome evolution and the genetic control of aging.</title>
        <authorList>
            <person name="Reichwald K."/>
            <person name="Felder M."/>
            <person name="Petzold A."/>
            <person name="Koch P."/>
            <person name="Groth M."/>
            <person name="Platzer M."/>
        </authorList>
    </citation>
    <scope>NUCLEOTIDE SEQUENCE</scope>
    <source>
        <tissue evidence="1">Brain</tissue>
    </source>
</reference>
<dbReference type="EMBL" id="HAEB01004885">
    <property type="protein sequence ID" value="SBQ51412.1"/>
    <property type="molecule type" value="Transcribed_RNA"/>
</dbReference>
<protein>
    <submittedName>
        <fullName evidence="1">Uncharacterized protein</fullName>
    </submittedName>
</protein>
<gene>
    <name evidence="1" type="primary">Nfu_g_1_009891</name>
</gene>
<accession>A0A1A8EX25</accession>
<feature type="non-terminal residue" evidence="1">
    <location>
        <position position="61"/>
    </location>
</feature>
<sequence>CLFSLRITKFICKTSFSLTPPAIFSQKATSDASFTHPTSPFSISATPNTGLLLSKLKYQNC</sequence>
<reference evidence="1" key="1">
    <citation type="submission" date="2016-05" db="EMBL/GenBank/DDBJ databases">
        <authorList>
            <person name="Lavstsen T."/>
            <person name="Jespersen J.S."/>
        </authorList>
    </citation>
    <scope>NUCLEOTIDE SEQUENCE</scope>
    <source>
        <tissue evidence="1">Brain</tissue>
    </source>
</reference>
<organism evidence="1">
    <name type="scientific">Nothobranchius korthausae</name>
    <dbReference type="NCBI Taxonomy" id="1143690"/>
    <lineage>
        <taxon>Eukaryota</taxon>
        <taxon>Metazoa</taxon>
        <taxon>Chordata</taxon>
        <taxon>Craniata</taxon>
        <taxon>Vertebrata</taxon>
        <taxon>Euteleostomi</taxon>
        <taxon>Actinopterygii</taxon>
        <taxon>Neopterygii</taxon>
        <taxon>Teleostei</taxon>
        <taxon>Neoteleostei</taxon>
        <taxon>Acanthomorphata</taxon>
        <taxon>Ovalentaria</taxon>
        <taxon>Atherinomorphae</taxon>
        <taxon>Cyprinodontiformes</taxon>
        <taxon>Nothobranchiidae</taxon>
        <taxon>Nothobranchius</taxon>
    </lineage>
</organism>
<name>A0A1A8EX25_9TELE</name>